<name>A0A177N404_9GAMM</name>
<evidence type="ECO:0000256" key="1">
    <source>
        <dbReference type="ARBA" id="ARBA00007169"/>
    </source>
</evidence>
<dbReference type="InterPro" id="IPR001031">
    <property type="entry name" value="Thioesterase"/>
</dbReference>
<dbReference type="Proteomes" id="UP000077628">
    <property type="component" value="Unassembled WGS sequence"/>
</dbReference>
<dbReference type="STRING" id="702114.A1355_14345"/>
<dbReference type="InterPro" id="IPR029058">
    <property type="entry name" value="AB_hydrolase_fold"/>
</dbReference>
<dbReference type="Pfam" id="PF00975">
    <property type="entry name" value="Thioesterase"/>
    <property type="match status" value="1"/>
</dbReference>
<feature type="domain" description="Thioesterase" evidence="2">
    <location>
        <begin position="2"/>
        <end position="224"/>
    </location>
</feature>
<dbReference type="PANTHER" id="PTHR11487">
    <property type="entry name" value="THIOESTERASE"/>
    <property type="match status" value="1"/>
</dbReference>
<organism evidence="3 4">
    <name type="scientific">Methylomonas koyamae</name>
    <dbReference type="NCBI Taxonomy" id="702114"/>
    <lineage>
        <taxon>Bacteria</taxon>
        <taxon>Pseudomonadati</taxon>
        <taxon>Pseudomonadota</taxon>
        <taxon>Gammaproteobacteria</taxon>
        <taxon>Methylococcales</taxon>
        <taxon>Methylococcaceae</taxon>
        <taxon>Methylomonas</taxon>
    </lineage>
</organism>
<dbReference type="GO" id="GO:0008610">
    <property type="term" value="P:lipid biosynthetic process"/>
    <property type="evidence" value="ECO:0007669"/>
    <property type="project" value="TreeGrafter"/>
</dbReference>
<dbReference type="PANTHER" id="PTHR11487:SF0">
    <property type="entry name" value="S-ACYL FATTY ACID SYNTHASE THIOESTERASE, MEDIUM CHAIN"/>
    <property type="match status" value="1"/>
</dbReference>
<dbReference type="Gene3D" id="3.40.50.1820">
    <property type="entry name" value="alpha/beta hydrolase"/>
    <property type="match status" value="1"/>
</dbReference>
<evidence type="ECO:0000313" key="4">
    <source>
        <dbReference type="Proteomes" id="UP000077628"/>
    </source>
</evidence>
<reference evidence="4" key="1">
    <citation type="submission" date="2016-03" db="EMBL/GenBank/DDBJ databases">
        <authorList>
            <person name="Heylen K."/>
            <person name="De Vos P."/>
            <person name="Vekeman B."/>
        </authorList>
    </citation>
    <scope>NUCLEOTIDE SEQUENCE [LARGE SCALE GENOMIC DNA]</scope>
    <source>
        <strain evidence="4">R-45383</strain>
    </source>
</reference>
<dbReference type="OrthoDB" id="8480037at2"/>
<proteinExistence type="inferred from homology"/>
<keyword evidence="4" id="KW-1185">Reference proteome</keyword>
<gene>
    <name evidence="3" type="ORF">A1355_14345</name>
</gene>
<sequence>MELFAFPFAGGNEHCYRELGNSLTGIRLNVLPLPGRGSLMSRPCISCSEEMADYLFERIKDSLQRPYAFFGHSMGAFIAYMLCRKIDSENMPLPKKLILSGRRAPSVIEDEPKHKMPSQRFRQVLRELGGIPDAVWRDEEIMSLFEPIIRSDFQMIETYCHQKQNALDIPVHLFLGRYDNVSDEQALAWQLETLQPIDITYFDGGHFYFKDDEFLLKQLAKKIIDALAG</sequence>
<protein>
    <recommendedName>
        <fullName evidence="2">Thioesterase domain-containing protein</fullName>
    </recommendedName>
</protein>
<comment type="caution">
    <text evidence="3">The sequence shown here is derived from an EMBL/GenBank/DDBJ whole genome shotgun (WGS) entry which is preliminary data.</text>
</comment>
<dbReference type="SUPFAM" id="SSF53474">
    <property type="entry name" value="alpha/beta-Hydrolases"/>
    <property type="match status" value="1"/>
</dbReference>
<accession>A0A177N404</accession>
<comment type="similarity">
    <text evidence="1">Belongs to the thioesterase family.</text>
</comment>
<evidence type="ECO:0000259" key="2">
    <source>
        <dbReference type="Pfam" id="PF00975"/>
    </source>
</evidence>
<dbReference type="RefSeq" id="WP_064031425.1">
    <property type="nucleotide sequence ID" value="NZ_LUUK01000219.1"/>
</dbReference>
<evidence type="ECO:0000313" key="3">
    <source>
        <dbReference type="EMBL" id="OAI12591.1"/>
    </source>
</evidence>
<dbReference type="AlphaFoldDB" id="A0A177N404"/>
<dbReference type="EMBL" id="LUUK01000219">
    <property type="protein sequence ID" value="OAI12591.1"/>
    <property type="molecule type" value="Genomic_DNA"/>
</dbReference>
<dbReference type="InterPro" id="IPR012223">
    <property type="entry name" value="TEII"/>
</dbReference>